<dbReference type="STRING" id="377629.TERTU_1420"/>
<dbReference type="EMBL" id="CP001614">
    <property type="protein sequence ID" value="ACR10871.1"/>
    <property type="molecule type" value="Genomic_DNA"/>
</dbReference>
<dbReference type="Proteomes" id="UP000009080">
    <property type="component" value="Chromosome"/>
</dbReference>
<feature type="transmembrane region" description="Helical" evidence="5">
    <location>
        <begin position="402"/>
        <end position="425"/>
    </location>
</feature>
<evidence type="ECO:0000313" key="8">
    <source>
        <dbReference type="Proteomes" id="UP000009080"/>
    </source>
</evidence>
<feature type="transmembrane region" description="Helical" evidence="5">
    <location>
        <begin position="445"/>
        <end position="467"/>
    </location>
</feature>
<evidence type="ECO:0000256" key="1">
    <source>
        <dbReference type="ARBA" id="ARBA00009617"/>
    </source>
</evidence>
<feature type="transmembrane region" description="Helical" evidence="5">
    <location>
        <begin position="335"/>
        <end position="353"/>
    </location>
</feature>
<feature type="transmembrane region" description="Helical" evidence="5">
    <location>
        <begin position="153"/>
        <end position="176"/>
    </location>
</feature>
<accession>C5BSM5</accession>
<dbReference type="PANTHER" id="PTHR11328">
    <property type="entry name" value="MAJOR FACILITATOR SUPERFAMILY DOMAIN-CONTAINING PROTEIN"/>
    <property type="match status" value="1"/>
</dbReference>
<dbReference type="GO" id="GO:0005886">
    <property type="term" value="C:plasma membrane"/>
    <property type="evidence" value="ECO:0007669"/>
    <property type="project" value="TreeGrafter"/>
</dbReference>
<feature type="domain" description="Major facilitator superfamily (MFS) profile" evidence="6">
    <location>
        <begin position="261"/>
        <end position="489"/>
    </location>
</feature>
<keyword evidence="8" id="KW-1185">Reference proteome</keyword>
<dbReference type="NCBIfam" id="TIGR00792">
    <property type="entry name" value="gph"/>
    <property type="match status" value="1"/>
</dbReference>
<dbReference type="InterPro" id="IPR039672">
    <property type="entry name" value="MFS_2"/>
</dbReference>
<dbReference type="GO" id="GO:0015293">
    <property type="term" value="F:symporter activity"/>
    <property type="evidence" value="ECO:0007669"/>
    <property type="project" value="InterPro"/>
</dbReference>
<feature type="transmembrane region" description="Helical" evidence="5">
    <location>
        <begin position="183"/>
        <end position="205"/>
    </location>
</feature>
<proteinExistence type="inferred from homology"/>
<keyword evidence="7" id="KW-0762">Sugar transport</keyword>
<evidence type="ECO:0000259" key="6">
    <source>
        <dbReference type="PROSITE" id="PS50850"/>
    </source>
</evidence>
<dbReference type="InterPro" id="IPR001927">
    <property type="entry name" value="Na/Gal_symport"/>
</dbReference>
<dbReference type="OrthoDB" id="181905at2"/>
<feature type="transmembrane region" description="Helical" evidence="5">
    <location>
        <begin position="359"/>
        <end position="381"/>
    </location>
</feature>
<dbReference type="InterPro" id="IPR020846">
    <property type="entry name" value="MFS_dom"/>
</dbReference>
<organism evidence="7 8">
    <name type="scientific">Teredinibacter turnerae (strain ATCC 39867 / T7901)</name>
    <dbReference type="NCBI Taxonomy" id="377629"/>
    <lineage>
        <taxon>Bacteria</taxon>
        <taxon>Pseudomonadati</taxon>
        <taxon>Pseudomonadota</taxon>
        <taxon>Gammaproteobacteria</taxon>
        <taxon>Cellvibrionales</taxon>
        <taxon>Cellvibrionaceae</taxon>
        <taxon>Teredinibacter</taxon>
    </lineage>
</organism>
<evidence type="ECO:0000256" key="5">
    <source>
        <dbReference type="SAM" id="Phobius"/>
    </source>
</evidence>
<dbReference type="GO" id="GO:0006814">
    <property type="term" value="P:sodium ion transport"/>
    <property type="evidence" value="ECO:0007669"/>
    <property type="project" value="InterPro"/>
</dbReference>
<dbReference type="Pfam" id="PF13347">
    <property type="entry name" value="MFS_2"/>
    <property type="match status" value="2"/>
</dbReference>
<comment type="similarity">
    <text evidence="1">Belongs to the sodium:galactoside symporter (TC 2.A.2) family.</text>
</comment>
<dbReference type="PROSITE" id="PS50850">
    <property type="entry name" value="MFS"/>
    <property type="match status" value="1"/>
</dbReference>
<evidence type="ECO:0000256" key="3">
    <source>
        <dbReference type="ARBA" id="ARBA00022989"/>
    </source>
</evidence>
<dbReference type="SUPFAM" id="SSF103473">
    <property type="entry name" value="MFS general substrate transporter"/>
    <property type="match status" value="1"/>
</dbReference>
<dbReference type="InterPro" id="IPR036259">
    <property type="entry name" value="MFS_trans_sf"/>
</dbReference>
<reference evidence="7 8" key="1">
    <citation type="journal article" date="2009" name="PLoS ONE">
        <title>The complete genome of Teredinibacter turnerae T7901: an intracellular endosymbiont of marine wood-boring bivalves (shipworms).</title>
        <authorList>
            <person name="Yang J.C."/>
            <person name="Madupu R."/>
            <person name="Durkin A.S."/>
            <person name="Ekborg N.A."/>
            <person name="Pedamallu C.S."/>
            <person name="Hostetler J.B."/>
            <person name="Radune D."/>
            <person name="Toms B.S."/>
            <person name="Henrissat B."/>
            <person name="Coutinho P.M."/>
            <person name="Schwarz S."/>
            <person name="Field L."/>
            <person name="Trindade-Silva A.E."/>
            <person name="Soares C.A.G."/>
            <person name="Elshahawi S."/>
            <person name="Hanora A."/>
            <person name="Schmidt E.W."/>
            <person name="Haygood M.G."/>
            <person name="Posfai J."/>
            <person name="Benner J."/>
            <person name="Madinger C."/>
            <person name="Nove J."/>
            <person name="Anton B."/>
            <person name="Chaudhary K."/>
            <person name="Foster J."/>
            <person name="Holman A."/>
            <person name="Kumar S."/>
            <person name="Lessard P.A."/>
            <person name="Luyten Y.A."/>
            <person name="Slatko B."/>
            <person name="Wood N."/>
            <person name="Wu B."/>
            <person name="Teplitski M."/>
            <person name="Mougous J.D."/>
            <person name="Ward N."/>
            <person name="Eisen J.A."/>
            <person name="Badger J.H."/>
            <person name="Distel D.L."/>
        </authorList>
    </citation>
    <scope>NUCLEOTIDE SEQUENCE [LARGE SCALE GENOMIC DNA]</scope>
    <source>
        <strain evidence="8">ATCC 39867 / T7901</strain>
    </source>
</reference>
<dbReference type="GO" id="GO:0008643">
    <property type="term" value="P:carbohydrate transport"/>
    <property type="evidence" value="ECO:0007669"/>
    <property type="project" value="InterPro"/>
</dbReference>
<dbReference type="eggNOG" id="COG2211">
    <property type="taxonomic scope" value="Bacteria"/>
</dbReference>
<keyword evidence="4 5" id="KW-0472">Membrane</keyword>
<dbReference type="CDD" id="cd17332">
    <property type="entry name" value="MFS_MelB_like"/>
    <property type="match status" value="1"/>
</dbReference>
<keyword evidence="2 5" id="KW-0812">Transmembrane</keyword>
<keyword evidence="3 5" id="KW-1133">Transmembrane helix</keyword>
<feature type="transmembrane region" description="Helical" evidence="5">
    <location>
        <begin position="302"/>
        <end position="323"/>
    </location>
</feature>
<dbReference type="AlphaFoldDB" id="C5BSM5"/>
<dbReference type="Gene3D" id="1.20.1250.20">
    <property type="entry name" value="MFS general substrate transporter like domains"/>
    <property type="match status" value="2"/>
</dbReference>
<sequence>MNTQSDKLSVMEKVGYSLGDLAANLVFQTLVTYIVFFYTDVYKLGAGAAQTVIFWCGILGGVVFAPIMGMIADRTHTRWGKYRPWVLWTAVPFAIMIFLTFTTPDLGPTGKVIYAFVTYLLLVMLYTANNLPYASLSGVLTGNMAERNSLSSYRFVAVMAAQFIIQVLMLPIILMVGKGDQALGFRMIMSVFAVAGVICFIVTFFTTRERVVVAQEESKISDDLRDLMKNFPWVIMLGVVILVFITLALKGGMYIYYFNNYVDEAALAQFLTNIGFYSFIDWLTVVFHSMGLNFEWPREATASGYGLFNGGGIILMIVGIGFSKSLADKFGKRNIYRLFLAISTLFILAFIAFPKDAIGMMFISQILHGFFYGITIPLMWAMIADVADYSEWKNKRRATGMIFSASILGLKGGLTLGSTIASMILEHYHYNPDLDVQAEETVQGIRLAISLYASIPFFLAAAILFLYEINKRMETQIENDLAERRTATL</sequence>
<keyword evidence="7" id="KW-0813">Transport</keyword>
<feature type="transmembrane region" description="Helical" evidence="5">
    <location>
        <begin position="233"/>
        <end position="258"/>
    </location>
</feature>
<dbReference type="KEGG" id="ttu:TERTU_1420"/>
<evidence type="ECO:0000256" key="4">
    <source>
        <dbReference type="ARBA" id="ARBA00023136"/>
    </source>
</evidence>
<dbReference type="HOGENOM" id="CLU_027408_0_2_6"/>
<protein>
    <submittedName>
        <fullName evidence="7">Sugar transporter</fullName>
    </submittedName>
</protein>
<dbReference type="RefSeq" id="WP_015816983.1">
    <property type="nucleotide sequence ID" value="NC_012997.1"/>
</dbReference>
<feature type="transmembrane region" description="Helical" evidence="5">
    <location>
        <begin position="84"/>
        <end position="101"/>
    </location>
</feature>
<evidence type="ECO:0000256" key="2">
    <source>
        <dbReference type="ARBA" id="ARBA00022692"/>
    </source>
</evidence>
<name>C5BSM5_TERTT</name>
<dbReference type="PANTHER" id="PTHR11328:SF24">
    <property type="entry name" value="MAJOR FACILITATOR SUPERFAMILY (MFS) PROFILE DOMAIN-CONTAINING PROTEIN"/>
    <property type="match status" value="1"/>
</dbReference>
<feature type="transmembrane region" description="Helical" evidence="5">
    <location>
        <begin position="21"/>
        <end position="39"/>
    </location>
</feature>
<feature type="transmembrane region" description="Helical" evidence="5">
    <location>
        <begin position="113"/>
        <end position="133"/>
    </location>
</feature>
<feature type="transmembrane region" description="Helical" evidence="5">
    <location>
        <begin position="51"/>
        <end position="72"/>
    </location>
</feature>
<evidence type="ECO:0000313" key="7">
    <source>
        <dbReference type="EMBL" id="ACR10871.1"/>
    </source>
</evidence>
<gene>
    <name evidence="7" type="ordered locus">TERTU_1420</name>
</gene>